<evidence type="ECO:0000259" key="2">
    <source>
        <dbReference type="Pfam" id="PF00905"/>
    </source>
</evidence>
<dbReference type="SUPFAM" id="SSF56601">
    <property type="entry name" value="beta-lactamase/transpeptidase-like"/>
    <property type="match status" value="1"/>
</dbReference>
<dbReference type="RefSeq" id="WP_201655135.1">
    <property type="nucleotide sequence ID" value="NZ_CP068047.1"/>
</dbReference>
<keyword evidence="1" id="KW-0732">Signal</keyword>
<accession>A0ABX7BUJ8</accession>
<feature type="chain" id="PRO_5045737288" evidence="1">
    <location>
        <begin position="21"/>
        <end position="263"/>
    </location>
</feature>
<dbReference type="NCBIfam" id="NF000270">
    <property type="entry name" value="bla_class_D_alt"/>
    <property type="match status" value="1"/>
</dbReference>
<dbReference type="EMBL" id="CP068047">
    <property type="protein sequence ID" value="QQR35466.1"/>
    <property type="molecule type" value="Genomic_DNA"/>
</dbReference>
<evidence type="ECO:0000256" key="1">
    <source>
        <dbReference type="SAM" id="SignalP"/>
    </source>
</evidence>
<dbReference type="InterPro" id="IPR012338">
    <property type="entry name" value="Beta-lactam/transpept-like"/>
</dbReference>
<dbReference type="Pfam" id="PF00905">
    <property type="entry name" value="Transpeptidase"/>
    <property type="match status" value="1"/>
</dbReference>
<organism evidence="3 4">
    <name type="scientific">Devosia oryziradicis</name>
    <dbReference type="NCBI Taxonomy" id="2801335"/>
    <lineage>
        <taxon>Bacteria</taxon>
        <taxon>Pseudomonadati</taxon>
        <taxon>Pseudomonadota</taxon>
        <taxon>Alphaproteobacteria</taxon>
        <taxon>Hyphomicrobiales</taxon>
        <taxon>Devosiaceae</taxon>
        <taxon>Devosia</taxon>
    </lineage>
</organism>
<dbReference type="Proteomes" id="UP000595460">
    <property type="component" value="Chromosome"/>
</dbReference>
<reference evidence="3 4" key="1">
    <citation type="submission" date="2021-01" db="EMBL/GenBank/DDBJ databases">
        <title>Genome seq and assembly of Devosia sp. G19.</title>
        <authorList>
            <person name="Chhetri G."/>
        </authorList>
    </citation>
    <scope>NUCLEOTIDE SEQUENCE [LARGE SCALE GENOMIC DNA]</scope>
    <source>
        <strain evidence="3 4">G19</strain>
    </source>
</reference>
<keyword evidence="4" id="KW-1185">Reference proteome</keyword>
<feature type="domain" description="Penicillin-binding protein transpeptidase" evidence="2">
    <location>
        <begin position="26"/>
        <end position="246"/>
    </location>
</feature>
<name>A0ABX7BUJ8_9HYPH</name>
<gene>
    <name evidence="3" type="primary">blaOXA</name>
    <name evidence="3" type="ORF">JI749_14050</name>
</gene>
<dbReference type="InterPro" id="IPR001460">
    <property type="entry name" value="PCN-bd_Tpept"/>
</dbReference>
<sequence>MFDRLRIATVLALITMPALSAEPVACTVILDGRSGDVLLREGTCDQRFAPFSTFKLPLAVMGYDAGILVDDVTPRWEWHAGLTAPERDHKPVDPTIWERDSVLWYSRELTRLMGADAFARYVAELDYGNGDVSGAPGKQNGLTNAWLGTSLAISPDEQVAFVRRLLRGALPVDGQAQAWAASILPDFTAGDWMVSGKTGSGWVSDANGDFYRDRPLGWFVGWAQRGDSVVVFARLRVDAQRSAENLGPVVRESLLADLPALLP</sequence>
<feature type="signal peptide" evidence="1">
    <location>
        <begin position="1"/>
        <end position="20"/>
    </location>
</feature>
<evidence type="ECO:0000313" key="4">
    <source>
        <dbReference type="Proteomes" id="UP000595460"/>
    </source>
</evidence>
<evidence type="ECO:0000313" key="3">
    <source>
        <dbReference type="EMBL" id="QQR35466.1"/>
    </source>
</evidence>
<protein>
    <submittedName>
        <fullName evidence="3">Class D beta-lactamase</fullName>
    </submittedName>
</protein>
<dbReference type="Gene3D" id="3.40.710.10">
    <property type="entry name" value="DD-peptidase/beta-lactamase superfamily"/>
    <property type="match status" value="1"/>
</dbReference>
<proteinExistence type="predicted"/>